<dbReference type="Gene3D" id="3.30.300.30">
    <property type="match status" value="3"/>
</dbReference>
<feature type="region of interest" description="Disordered" evidence="6">
    <location>
        <begin position="4411"/>
        <end position="4430"/>
    </location>
</feature>
<feature type="region of interest" description="Disordered" evidence="6">
    <location>
        <begin position="3854"/>
        <end position="3873"/>
    </location>
</feature>
<keyword evidence="4" id="KW-0436">Ligase</keyword>
<dbReference type="PANTHER" id="PTHR45527:SF1">
    <property type="entry name" value="FATTY ACID SYNTHASE"/>
    <property type="match status" value="1"/>
</dbReference>
<keyword evidence="2" id="KW-0596">Phosphopantetheine</keyword>
<dbReference type="InterPro" id="IPR000873">
    <property type="entry name" value="AMP-dep_synth/lig_dom"/>
</dbReference>
<dbReference type="FunFam" id="3.30.300.30:FF:000015">
    <property type="entry name" value="Nonribosomal peptide synthase SidD"/>
    <property type="match status" value="1"/>
</dbReference>
<feature type="domain" description="Carrier" evidence="7">
    <location>
        <begin position="1594"/>
        <end position="1668"/>
    </location>
</feature>
<dbReference type="Pfam" id="PF00501">
    <property type="entry name" value="AMP-binding"/>
    <property type="match status" value="3"/>
</dbReference>
<dbReference type="Proteomes" id="UP001304895">
    <property type="component" value="Unassembled WGS sequence"/>
</dbReference>
<feature type="domain" description="Carrier" evidence="7">
    <location>
        <begin position="528"/>
        <end position="606"/>
    </location>
</feature>
<dbReference type="SUPFAM" id="SSF47336">
    <property type="entry name" value="ACP-like"/>
    <property type="match status" value="6"/>
</dbReference>
<evidence type="ECO:0000259" key="7">
    <source>
        <dbReference type="PROSITE" id="PS50075"/>
    </source>
</evidence>
<dbReference type="GO" id="GO:0031177">
    <property type="term" value="F:phosphopantetheine binding"/>
    <property type="evidence" value="ECO:0007669"/>
    <property type="project" value="InterPro"/>
</dbReference>
<dbReference type="Gene3D" id="3.30.559.30">
    <property type="entry name" value="Nonribosomal peptide synthetase, condensation domain"/>
    <property type="match status" value="6"/>
</dbReference>
<keyword evidence="9" id="KW-1185">Reference proteome</keyword>
<dbReference type="InterPro" id="IPR036736">
    <property type="entry name" value="ACP-like_sf"/>
</dbReference>
<dbReference type="GO" id="GO:0016874">
    <property type="term" value="F:ligase activity"/>
    <property type="evidence" value="ECO:0007669"/>
    <property type="project" value="UniProtKB-KW"/>
</dbReference>
<dbReference type="InterPro" id="IPR023213">
    <property type="entry name" value="CAT-like_dom_sf"/>
</dbReference>
<evidence type="ECO:0000256" key="2">
    <source>
        <dbReference type="ARBA" id="ARBA00022450"/>
    </source>
</evidence>
<dbReference type="Pfam" id="PF00668">
    <property type="entry name" value="Condensation"/>
    <property type="match status" value="6"/>
</dbReference>
<feature type="domain" description="Carrier" evidence="7">
    <location>
        <begin position="4342"/>
        <end position="4415"/>
    </location>
</feature>
<dbReference type="InterPro" id="IPR042099">
    <property type="entry name" value="ANL_N_sf"/>
</dbReference>
<dbReference type="EMBL" id="MU853407">
    <property type="protein sequence ID" value="KAK4135170.1"/>
    <property type="molecule type" value="Genomic_DNA"/>
</dbReference>
<sequence length="4883" mass="531923">MDMPGLEIDDSLSITNHPPSLLPGPALLHLLVQKSPRNGAPAIDFLAQDDTCISLSYPEFHHASDALAARISALAPPQAGSKPFIIPVLVPQGPELYVGLLAVLKAGGALCPMNLDLPPERAKFILDDVSARVVVTTSDLVSTLPAGNYTVLMVDIKAPDASPAIAEHRQPDPEDLAYVMYTSGSTGTPKGVGVSHKAATQSLLAHDRHIPQFSRFLQFAAPTFDVSIFEIFFPFFRGKTLVSCSRSAMLNDLQAVIRTMDVDACELTPSVAGSLLRRRENVPGLRVLLTIGEMLTKPVIEEFGGNGERSSMLWGMYGPTEAAIHCTLQPAVAHDSTVSNIGIPLSTVSAFVVKIPVDNARPDFQVLARGEIGELVVGGHQLADGYLNRSEQTSAAFIDTPYGRLYRTGDKARMCPNGKLECLGRISDGQVKLRGQRMELGEVEHAALKAKGCHSAVAAVADAILVLFCAVDGGPDMAAAIMRACREWLPGFMIPNEVVVVGGFPRLPSGKVDRKRLVADYQAQASEMPQGIFYKDAVDKHLCELASKSLGTTVGPDRDLPGAGVDSLTAIRLATAFRDAGFELGALDVLGARTISALYTRLRKASNGPGQTTTSPELDIPEIIAAHPALLDAEPIESIVPCTPLQVSMLAETMADPRAYCNWIELVVPGKHSASSIRAWFLQLADANEILRTGFVHHKGQFHQVIFESLSGLHIDSTDAAIREFEIREDQDFLAPVRVQVSRAEGDGTSLTLQLHHAVYDGWSFDLMLSDLATIAGGGQPESRPQFRQVSAYYQSASFINSCDSAREFWAGALAGFQPPTLPVLSPQITSTAAVRSTLITLDIRPQDLKTALRRIDCGPQAIFQAALAWLWSSIVGSEDVVVGSITSGRTMPVPKIEDVIGPCIAPVPLRTNLSQVRTIRDLLLSIHAENRATLQHSVLPLSEIKRAAGIRAGQPLYDVLFIYQETLHRTEKSPNAFAEIAHWDHLETKLLLEVEPCENAFQCRFTYHLGAFPESQAAIMADAIRALAHHLFNSLDSDISTIPNAFPRHLLSVYNPEPRTFTGVPDLAHAVERVAAEFPEKHAVCFADHISDGGITATAITFAELNKTADQIAWHLLQGGLCPGAVVPIIMQKSIRFYAGVLAILKTSCAYLPLLPSTPVARIDTILQQTEAGVCLVDTATRDRLVMPPSCRFLDIQLLDLQSTPTAIERAQSDPSRLAYIIYTSGSTGVPKGVCLTQLNIMSNLDVLSRIYPVKEDSRLLQSCSQAFDVSVFEIFFAWTQGMCLCSGTNDTLFGDLERAIRELHVTHLSMTPTVASLVDPAKVPRVEFLVTAGEAMTEGVAQKWGDKLYQGYGPSETTNICSVKKMSPGQAIRHLGWSFDNTSTFVLAMDGIELVPLGCLGEFCFGGDQVAQGYLHMKELTSAKFMMHPTLGRIYRSGDLGRMLPDGSMVIFGRVDGQVKLRGQRVELNEITETIRQSSGDVADCATLFLEGSPDQIVSYLVPRQHERSQYQVLDVDEGLKSTIQAVYHALVSRVPAYMVPSAIVPISALPTTSSGKLDSARLGQEFGSLGKDLLAQLSYGAELNADDGQWSEVETQVAEAVSTALEVNRHDIRRWTPLATLGLDSISAIQVSRSLHAALGCRVPISLVLQNPTVARLAQALPTTSTTVQPPEQAPEVLPTDLVDRVIGRLKRQETPFSKVLACTPLQEAMLAMSDSKGRYLNRMLFRVHGDVARLRESWNAMWIRHDILRTCFVTTDDAQWPILQVVLSQWQPHWHKLASSQSGIQQLISQHVRGVPNALDTMEPAVSVATVSHNDDVYLSFVCHHALYDGVAMERLLYEVEQHFCGFSLSPAPAIEQFLWTSRTLPASSDDFWLQHLADYDPKLVTQLGSEHPETRPCALVREFDIPLSQIQSKTKELGVSLLSLTQSAWATALGRIFHTNDICFGNVVNGRSLPVAGIDELVGPCFNTIPIRLDLSYRQRNVDLMKAYQAINAELVQYQFTPLRRIQSLFSHGNRRLFDTVLLLQQPPRPLDESLWTLERDEGEMDVPLVCEVTPSTLINRLVVKMHATETQPLPPGIVKLVLDMFIHALHGCLRFPASHALDDIPQGLAERLSQVHLRLPQPRTPTHDLASTAESWTATEQSIRTVLAAISSLNEERIRKNTAIYQLGLDSISAVQIASALRKRGHHVVASDVIEHPTCESLARALDAAAAAPDTDAPAAYDLASFQAQAQPQIAAHGIAIAQVEAVLPCTPLQCAMMAQFIRSGGQDYFNYIDFELTADVSVAVLADAWRAACHAHPMLRTGLVPVEHNDSAFAMVQYRPAGFIPALATASRETFELETWRLDVSRAAREEAHRILWNIALVEGGARTTMHLAIHHALYDAHSLQQILDDLSTAAMGGQVSRPMPTRDAVVDILGHVSSAAEGSAEFWRRLADSVVINGFPAMTPLRETHREILIESIASSVSVMILEDAASHSGHTLQAILQAAWTRVLSAYLGEDSVVFGVVLSGRNTEATRRAVFPCITTLPVISANSPSNSRLLAQMMQYNAGLYKQQHQPLPRIQQWLGRPDSRLFDTLLVYQKLHLGNPNTRPWRVVDEIANVDFPISIEVQPRPDGLLEYHITFSSDVLTKEQARILLQQFSAQVQHLALVPDGDEADLSTSCPGLFSVLPPETPEIATDVKFLHQFVELQALKTPLATALYFVDRFDGEASVGRRWAYQELDGNGNRVAQMLCSHVKPGDIVAVCFDKCPAAYFSILGILKAGCAFVALDPGAPPSRNEFIINDAGAVVLLASDHGTGASTFAVSVPVLIIDETRLSSVPSVPPTLGRPLGPADVCYCLYTSGTTGTPKGCEITHDNAVQCMLAFQHIFRGHWQADSKWLQFASLHFDVSVLEQYWSWSTGITLVAAPRDLVLEDLAGTISRLDITHIDLTPSLARLLHPDEVPSLCRGVFITGGESLKQEILDVWGSKGVIYNFYGPTEATIGVTVYPRVPPTGRASNIGKQFINVGSYVLRPGTDQPVLRGGVGELCVSGRLVGKGYLKRDDLTAEKFPILQRFGEKVYRTGDLVRLLHDGCFDFLGRADDQVKLRGQRLEIGEINHTIRKGVVAVEDVATLVVRNESQQKDLLVSFIVVGSGGATRGTSSSLQLVDSPDAAGLCRRVRDACRSKLPAYMVPTHVLQLSFIPLSRNNKAEMKELREFFSSLGQDKLVSLSSSADNHRPLDPTETRIAEAVGMMQAIDASSITVQSSIFELGIDSVSVLRLSRALKNRGFEQASPAVILQHPRICDLSRALDDHNPTASLVAAARQLVQAYAHKHRARVCMELGVSANQIEYIAPCSPLQQGMISRSATAGAYFNTFRFLIAPNVSTERLRKAYQRTADALPILRTKFVATTDGFAQVAVTDFLLPWNEMRNTQASTDDAVRDTRKSWIARNRDALVQPWEAVIFDGGNPTGCLLILHIFHGLYDANSFELVLDRVAVEYLALAGDLPQNPAVTPGPPFLEALCHGPLQTFHASKPFWEEHLGSANHEPVLTPSAVPVVTTSRRELSFKRIETLRTSLGVSHQAVVQAAWVSVLASQLSVDPTIGIIVSGRTIDLDGAERVAGPLFNTLPFHARISESTSWASLVRQCHDFNTNVLAFQHTPLRDIQKWCSSGKPLFDTLFSFQREELGAVEDRGLWTVVDSDPNADYPLALEAVLDSDGCLRLLLVAQHDDPIRLAKMMDRLEEAFAAMAESPASPLGIRESMATGERIDDGAANGRATDGDIVTPHTIPSIFSWTDEAVLIRREMATLAETNPKSITESTPLFGLGLDSIDIIKLSARLKRCGIDIKTSQLMRAQTIHGILQHVQTQSGTKTGDAEGSSRGREMGKATSALREYLVAQGELREDEIVLPTTPLQESMVIEMIESDFQLYFNHHVLELASTVDIHKLKDAWKTVIVGSPILRTRFLPVDSTALEYAYCQATGPGSSCYMTDVKLDNSDGLRKVCDTATLRARKGAGRSDLVQVVFASVGKQRFMVLSLAHALYDGWSLALIHREVQAAYEGRYKPGSLESYVSQLDGILYPGYHDAPAFWSGFLRDATPTIFPENDVGSDQKDSTHRAELPSSVATFEIQSFCRVNAVTLQTLGQACWAALLAATTRSLDVTFGVVLSCRDTELLEELVFPTMNTVAVRSVLHGSTSSWLRYMQDNMASLAPYQQFPLREAQKLAQTGGPLFNTLFIQQRGISSQQSQDGWLESVGGSSAVEYPVCVEMEMSDCSLTWTAACSGSCASYDETASLLEKLDQILHHFVRSPDVDVLAFSGNGVSICGLPPVVLRSSASPSETSADGPILSGDDAWSPLEGKIRDALAEISGVPAATILRSNNIYHLGLDSISAIRVGALLRKKDVAIGFRDMLKAGSIADMARLGSDTHPSGHKPPALDTAEESQSEFEMPREFDLLPILGHLEIDESAVEQVLPASPTQVHMLSVWQNTGGEVFYPEFRYTLSGQVDITTIDAAWKSLVAETPILRTVFVSTNSRSIPVLQVVVEPSSCWQSKIAGGSTAWSSKTAGALSQPYSSMRAEKKTGDKWALRLKIHHALYDAVSLPAITDRFAALCCGDTAPEPAIPAFNWLHVLAPHLSSDSRDARARFWTAYLAGVKSSPLVAAPPQQDAASRIARGVSLQALFFAAHAELLASAAAGKGGKRPEQVVFGIYLANRAGMSDPKANSYPFLRLVPIRAVVRDGSSLVDVAVEIQKDIHKISSPINAEVGLWEIEDWTGVRIDSFVNFLGAPVQGRGQRGVKMELVEPTMGVDIRSPDSPSGQREYSQKLPLGLSGIPVREAFPASNPSLGRFGDAIDIEVSVQGDEATVGVFGSGARLGSAGAMRIVDGLAGVLRSVV</sequence>
<dbReference type="NCBIfam" id="TIGR01733">
    <property type="entry name" value="AA-adenyl-dom"/>
    <property type="match status" value="2"/>
</dbReference>
<dbReference type="InterPro" id="IPR020806">
    <property type="entry name" value="PKS_PP-bd"/>
</dbReference>
<evidence type="ECO:0000313" key="9">
    <source>
        <dbReference type="Proteomes" id="UP001304895"/>
    </source>
</evidence>
<dbReference type="Gene3D" id="1.10.1200.10">
    <property type="entry name" value="ACP-like"/>
    <property type="match status" value="6"/>
</dbReference>
<protein>
    <submittedName>
        <fullName evidence="8">Non-ribosomal peptide synthetase</fullName>
    </submittedName>
</protein>
<dbReference type="SMART" id="SM00823">
    <property type="entry name" value="PKS_PP"/>
    <property type="match status" value="5"/>
</dbReference>
<comment type="similarity">
    <text evidence="5">Belongs to the NRP synthetase family.</text>
</comment>
<dbReference type="CDD" id="cd05918">
    <property type="entry name" value="A_NRPS_SidN3_like"/>
    <property type="match status" value="3"/>
</dbReference>
<dbReference type="InterPro" id="IPR020845">
    <property type="entry name" value="AMP-binding_CS"/>
</dbReference>
<dbReference type="SMART" id="SM01294">
    <property type="entry name" value="PKS_PP_betabranch"/>
    <property type="match status" value="1"/>
</dbReference>
<evidence type="ECO:0000256" key="1">
    <source>
        <dbReference type="ARBA" id="ARBA00004924"/>
    </source>
</evidence>
<dbReference type="GO" id="GO:0010106">
    <property type="term" value="P:cellular response to iron ion starvation"/>
    <property type="evidence" value="ECO:0007669"/>
    <property type="project" value="UniProtKB-ARBA"/>
</dbReference>
<keyword evidence="3" id="KW-0597">Phosphoprotein</keyword>
<dbReference type="GO" id="GO:0005737">
    <property type="term" value="C:cytoplasm"/>
    <property type="evidence" value="ECO:0007669"/>
    <property type="project" value="TreeGrafter"/>
</dbReference>
<proteinExistence type="inferred from homology"/>
<dbReference type="SUPFAM" id="SSF56801">
    <property type="entry name" value="Acetyl-CoA synthetase-like"/>
    <property type="match status" value="3"/>
</dbReference>
<accession>A0AAN6ZDL4</accession>
<evidence type="ECO:0000256" key="6">
    <source>
        <dbReference type="SAM" id="MobiDB-lite"/>
    </source>
</evidence>
<organism evidence="8 9">
    <name type="scientific">Trichocladium antarcticum</name>
    <dbReference type="NCBI Taxonomy" id="1450529"/>
    <lineage>
        <taxon>Eukaryota</taxon>
        <taxon>Fungi</taxon>
        <taxon>Dikarya</taxon>
        <taxon>Ascomycota</taxon>
        <taxon>Pezizomycotina</taxon>
        <taxon>Sordariomycetes</taxon>
        <taxon>Sordariomycetidae</taxon>
        <taxon>Sordariales</taxon>
        <taxon>Chaetomiaceae</taxon>
        <taxon>Trichocladium</taxon>
    </lineage>
</organism>
<dbReference type="PROSITE" id="PS50075">
    <property type="entry name" value="CARRIER"/>
    <property type="match status" value="6"/>
</dbReference>
<dbReference type="InterPro" id="IPR010071">
    <property type="entry name" value="AA_adenyl_dom"/>
</dbReference>
<dbReference type="InterPro" id="IPR045851">
    <property type="entry name" value="AMP-bd_C_sf"/>
</dbReference>
<evidence type="ECO:0000256" key="5">
    <source>
        <dbReference type="ARBA" id="ARBA00029454"/>
    </source>
</evidence>
<dbReference type="InterPro" id="IPR006162">
    <property type="entry name" value="Ppantetheine_attach_site"/>
</dbReference>
<feature type="compositionally biased region" description="Basic and acidic residues" evidence="6">
    <location>
        <begin position="3861"/>
        <end position="3873"/>
    </location>
</feature>
<feature type="domain" description="Carrier" evidence="7">
    <location>
        <begin position="3780"/>
        <end position="3856"/>
    </location>
</feature>
<feature type="domain" description="Carrier" evidence="7">
    <location>
        <begin position="2143"/>
        <end position="2216"/>
    </location>
</feature>
<dbReference type="FunFam" id="3.40.50.12780:FF:000024">
    <property type="entry name" value="Nonribosomal siderophore peptide synthase SidC"/>
    <property type="match status" value="2"/>
</dbReference>
<dbReference type="PROSITE" id="PS00455">
    <property type="entry name" value="AMP_BINDING"/>
    <property type="match status" value="2"/>
</dbReference>
<dbReference type="Gene3D" id="3.30.559.10">
    <property type="entry name" value="Chloramphenicol acetyltransferase-like domain"/>
    <property type="match status" value="6"/>
</dbReference>
<dbReference type="FunFam" id="3.30.300.30:FF:000033">
    <property type="entry name" value="Nonribosomal siderophore peptide synthase SidC"/>
    <property type="match status" value="1"/>
</dbReference>
<feature type="domain" description="Carrier" evidence="7">
    <location>
        <begin position="3227"/>
        <end position="3301"/>
    </location>
</feature>
<evidence type="ECO:0000313" key="8">
    <source>
        <dbReference type="EMBL" id="KAK4135170.1"/>
    </source>
</evidence>
<dbReference type="PROSITE" id="PS00012">
    <property type="entry name" value="PHOSPHOPANTETHEINE"/>
    <property type="match status" value="6"/>
</dbReference>
<evidence type="ECO:0000256" key="3">
    <source>
        <dbReference type="ARBA" id="ARBA00022553"/>
    </source>
</evidence>
<comment type="caution">
    <text evidence="8">The sequence shown here is derived from an EMBL/GenBank/DDBJ whole genome shotgun (WGS) entry which is preliminary data.</text>
</comment>
<dbReference type="SUPFAM" id="SSF52777">
    <property type="entry name" value="CoA-dependent acyltransferases"/>
    <property type="match status" value="12"/>
</dbReference>
<dbReference type="GO" id="GO:0043041">
    <property type="term" value="P:amino acid activation for nonribosomal peptide biosynthetic process"/>
    <property type="evidence" value="ECO:0007669"/>
    <property type="project" value="TreeGrafter"/>
</dbReference>
<name>A0AAN6ZDL4_9PEZI</name>
<reference evidence="8" key="1">
    <citation type="journal article" date="2023" name="Mol. Phylogenet. Evol.">
        <title>Genome-scale phylogeny and comparative genomics of the fungal order Sordariales.</title>
        <authorList>
            <person name="Hensen N."/>
            <person name="Bonometti L."/>
            <person name="Westerberg I."/>
            <person name="Brannstrom I.O."/>
            <person name="Guillou S."/>
            <person name="Cros-Aarteil S."/>
            <person name="Calhoun S."/>
            <person name="Haridas S."/>
            <person name="Kuo A."/>
            <person name="Mondo S."/>
            <person name="Pangilinan J."/>
            <person name="Riley R."/>
            <person name="LaButti K."/>
            <person name="Andreopoulos B."/>
            <person name="Lipzen A."/>
            <person name="Chen C."/>
            <person name="Yan M."/>
            <person name="Daum C."/>
            <person name="Ng V."/>
            <person name="Clum A."/>
            <person name="Steindorff A."/>
            <person name="Ohm R.A."/>
            <person name="Martin F."/>
            <person name="Silar P."/>
            <person name="Natvig D.O."/>
            <person name="Lalanne C."/>
            <person name="Gautier V."/>
            <person name="Ament-Velasquez S.L."/>
            <person name="Kruys A."/>
            <person name="Hutchinson M.I."/>
            <person name="Powell A.J."/>
            <person name="Barry K."/>
            <person name="Miller A.N."/>
            <person name="Grigoriev I.V."/>
            <person name="Debuchy R."/>
            <person name="Gladieux P."/>
            <person name="Hiltunen Thoren M."/>
            <person name="Johannesson H."/>
        </authorList>
    </citation>
    <scope>NUCLEOTIDE SEQUENCE</scope>
    <source>
        <strain evidence="8">CBS 123565</strain>
    </source>
</reference>
<comment type="pathway">
    <text evidence="1">Siderophore biosynthesis.</text>
</comment>
<reference evidence="8" key="2">
    <citation type="submission" date="2023-05" db="EMBL/GenBank/DDBJ databases">
        <authorList>
            <consortium name="Lawrence Berkeley National Laboratory"/>
            <person name="Steindorff A."/>
            <person name="Hensen N."/>
            <person name="Bonometti L."/>
            <person name="Westerberg I."/>
            <person name="Brannstrom I.O."/>
            <person name="Guillou S."/>
            <person name="Cros-Aarteil S."/>
            <person name="Calhoun S."/>
            <person name="Haridas S."/>
            <person name="Kuo A."/>
            <person name="Mondo S."/>
            <person name="Pangilinan J."/>
            <person name="Riley R."/>
            <person name="Labutti K."/>
            <person name="Andreopoulos B."/>
            <person name="Lipzen A."/>
            <person name="Chen C."/>
            <person name="Yanf M."/>
            <person name="Daum C."/>
            <person name="Ng V."/>
            <person name="Clum A."/>
            <person name="Ohm R."/>
            <person name="Martin F."/>
            <person name="Silar P."/>
            <person name="Natvig D."/>
            <person name="Lalanne C."/>
            <person name="Gautier V."/>
            <person name="Ament-Velasquez S.L."/>
            <person name="Kruys A."/>
            <person name="Hutchinson M.I."/>
            <person name="Powell A.J."/>
            <person name="Barry K."/>
            <person name="Miller A.N."/>
            <person name="Grigoriev I.V."/>
            <person name="Debuchy R."/>
            <person name="Gladieux P."/>
            <person name="Thoren M.H."/>
            <person name="Johannesson H."/>
        </authorList>
    </citation>
    <scope>NUCLEOTIDE SEQUENCE</scope>
    <source>
        <strain evidence="8">CBS 123565</strain>
    </source>
</reference>
<dbReference type="Gene3D" id="3.40.50.12780">
    <property type="entry name" value="N-terminal domain of ligase-like"/>
    <property type="match status" value="3"/>
</dbReference>
<dbReference type="InterPro" id="IPR001242">
    <property type="entry name" value="Condensation_dom"/>
</dbReference>
<gene>
    <name evidence="8" type="ORF">BT67DRAFT_379109</name>
</gene>
<dbReference type="PANTHER" id="PTHR45527">
    <property type="entry name" value="NONRIBOSOMAL PEPTIDE SYNTHETASE"/>
    <property type="match status" value="1"/>
</dbReference>
<dbReference type="GO" id="GO:0031169">
    <property type="term" value="P:ferrichrome biosynthetic process"/>
    <property type="evidence" value="ECO:0007669"/>
    <property type="project" value="UniProtKB-ARBA"/>
</dbReference>
<dbReference type="Pfam" id="PF00550">
    <property type="entry name" value="PP-binding"/>
    <property type="match status" value="6"/>
</dbReference>
<evidence type="ECO:0000256" key="4">
    <source>
        <dbReference type="ARBA" id="ARBA00022598"/>
    </source>
</evidence>
<dbReference type="InterPro" id="IPR009081">
    <property type="entry name" value="PP-bd_ACP"/>
</dbReference>
<dbReference type="NCBIfam" id="NF003417">
    <property type="entry name" value="PRK04813.1"/>
    <property type="match status" value="3"/>
</dbReference>